<reference evidence="9" key="1">
    <citation type="submission" date="2012-12" db="EMBL/GenBank/DDBJ databases">
        <authorList>
            <person name="Hellsten U."/>
            <person name="Grimwood J."/>
            <person name="Chapman J.A."/>
            <person name="Shapiro H."/>
            <person name="Aerts A."/>
            <person name="Otillar R.P."/>
            <person name="Terry A.Y."/>
            <person name="Boore J.L."/>
            <person name="Simakov O."/>
            <person name="Marletaz F."/>
            <person name="Cho S.-J."/>
            <person name="Edsinger-Gonzales E."/>
            <person name="Havlak P."/>
            <person name="Kuo D.-H."/>
            <person name="Larsson T."/>
            <person name="Lv J."/>
            <person name="Arendt D."/>
            <person name="Savage R."/>
            <person name="Osoegawa K."/>
            <person name="de Jong P."/>
            <person name="Lindberg D.R."/>
            <person name="Seaver E.C."/>
            <person name="Weisblat D.A."/>
            <person name="Putnam N.H."/>
            <person name="Grigoriev I.V."/>
            <person name="Rokhsar D.S."/>
        </authorList>
    </citation>
    <scope>NUCLEOTIDE SEQUENCE</scope>
</reference>
<dbReference type="GO" id="GO:0012505">
    <property type="term" value="C:endomembrane system"/>
    <property type="evidence" value="ECO:0007669"/>
    <property type="project" value="UniProtKB-SubCell"/>
</dbReference>
<reference evidence="7 9" key="2">
    <citation type="journal article" date="2013" name="Nature">
        <title>Insights into bilaterian evolution from three spiralian genomes.</title>
        <authorList>
            <person name="Simakov O."/>
            <person name="Marletaz F."/>
            <person name="Cho S.J."/>
            <person name="Edsinger-Gonzales E."/>
            <person name="Havlak P."/>
            <person name="Hellsten U."/>
            <person name="Kuo D.H."/>
            <person name="Larsson T."/>
            <person name="Lv J."/>
            <person name="Arendt D."/>
            <person name="Savage R."/>
            <person name="Osoegawa K."/>
            <person name="de Jong P."/>
            <person name="Grimwood J."/>
            <person name="Chapman J.A."/>
            <person name="Shapiro H."/>
            <person name="Aerts A."/>
            <person name="Otillar R.P."/>
            <person name="Terry A.Y."/>
            <person name="Boore J.L."/>
            <person name="Grigoriev I.V."/>
            <person name="Lindberg D.R."/>
            <person name="Seaver E.C."/>
            <person name="Weisblat D.A."/>
            <person name="Putnam N.H."/>
            <person name="Rokhsar D.S."/>
        </authorList>
    </citation>
    <scope>NUCLEOTIDE SEQUENCE</scope>
</reference>
<dbReference type="CTD" id="20214214"/>
<reference evidence="8" key="3">
    <citation type="submission" date="2015-06" db="UniProtKB">
        <authorList>
            <consortium name="EnsemblMetazoa"/>
        </authorList>
    </citation>
    <scope>IDENTIFICATION</scope>
</reference>
<dbReference type="OrthoDB" id="9934994at2759"/>
<sequence>MCLCVYAVCFAMGIWTCISIHILSIVAGAIQIVLAMIVLIFEVPVCCQFFQLTRPISQFSDRVSSMQRAFIFSGLAIIPVALYFTVSTVIGCGLVFSVGVIYGLMALGKK</sequence>
<evidence type="ECO:0008006" key="10">
    <source>
        <dbReference type="Google" id="ProtNLM"/>
    </source>
</evidence>
<dbReference type="GeneID" id="20214214"/>
<organism evidence="8 9">
    <name type="scientific">Helobdella robusta</name>
    <name type="common">Californian leech</name>
    <dbReference type="NCBI Taxonomy" id="6412"/>
    <lineage>
        <taxon>Eukaryota</taxon>
        <taxon>Metazoa</taxon>
        <taxon>Spiralia</taxon>
        <taxon>Lophotrochozoa</taxon>
        <taxon>Annelida</taxon>
        <taxon>Clitellata</taxon>
        <taxon>Hirudinea</taxon>
        <taxon>Rhynchobdellida</taxon>
        <taxon>Glossiphoniidae</taxon>
        <taxon>Helobdella</taxon>
    </lineage>
</organism>
<dbReference type="EMBL" id="KB097495">
    <property type="protein sequence ID" value="ESN96068.1"/>
    <property type="molecule type" value="Genomic_DNA"/>
</dbReference>
<gene>
    <name evidence="8" type="primary">20214214</name>
    <name evidence="7" type="ORF">HELRODRAFT_68553</name>
</gene>
<comment type="subcellular location">
    <subcellularLocation>
        <location evidence="1">Endomembrane system</location>
        <topology evidence="1">Multi-pass membrane protein</topology>
    </subcellularLocation>
</comment>
<protein>
    <recommendedName>
        <fullName evidence="10">Calcium channel flower</fullName>
    </recommendedName>
</protein>
<proteinExistence type="inferred from homology"/>
<dbReference type="PANTHER" id="PTHR13314">
    <property type="entry name" value="CALCIUM CHANNEL FLOWER HOMOLOG"/>
    <property type="match status" value="1"/>
</dbReference>
<evidence type="ECO:0000256" key="5">
    <source>
        <dbReference type="ARBA" id="ARBA00023136"/>
    </source>
</evidence>
<feature type="transmembrane region" description="Helical" evidence="6">
    <location>
        <begin position="29"/>
        <end position="50"/>
    </location>
</feature>
<evidence type="ECO:0000256" key="1">
    <source>
        <dbReference type="ARBA" id="ARBA00004127"/>
    </source>
</evidence>
<evidence type="ECO:0000313" key="8">
    <source>
        <dbReference type="EnsemblMetazoa" id="HelroP68553"/>
    </source>
</evidence>
<dbReference type="EnsemblMetazoa" id="HelroT68553">
    <property type="protein sequence ID" value="HelroP68553"/>
    <property type="gene ID" value="HelroG68553"/>
</dbReference>
<feature type="transmembrane region" description="Helical" evidence="6">
    <location>
        <begin position="71"/>
        <end position="104"/>
    </location>
</feature>
<dbReference type="GO" id="GO:0016020">
    <property type="term" value="C:membrane"/>
    <property type="evidence" value="ECO:0007669"/>
    <property type="project" value="InterPro"/>
</dbReference>
<dbReference type="AlphaFoldDB" id="T1FZG6"/>
<dbReference type="KEGG" id="hro:HELRODRAFT_68553"/>
<dbReference type="Proteomes" id="UP000015101">
    <property type="component" value="Unassembled WGS sequence"/>
</dbReference>
<evidence type="ECO:0000256" key="4">
    <source>
        <dbReference type="ARBA" id="ARBA00022989"/>
    </source>
</evidence>
<dbReference type="EMBL" id="AMQM01001291">
    <property type="status" value="NOT_ANNOTATED_CDS"/>
    <property type="molecule type" value="Genomic_DNA"/>
</dbReference>
<evidence type="ECO:0000313" key="9">
    <source>
        <dbReference type="Proteomes" id="UP000015101"/>
    </source>
</evidence>
<dbReference type="InParanoid" id="T1FZG6"/>
<dbReference type="OMA" id="WTCISIH"/>
<accession>T1FZG6</accession>
<evidence type="ECO:0000256" key="2">
    <source>
        <dbReference type="ARBA" id="ARBA00010023"/>
    </source>
</evidence>
<keyword evidence="3 6" id="KW-0812">Transmembrane</keyword>
<keyword evidence="9" id="KW-1185">Reference proteome</keyword>
<dbReference type="InterPro" id="IPR019365">
    <property type="entry name" value="TVP18/Ca-channel_flower"/>
</dbReference>
<dbReference type="eggNOG" id="KOG4085">
    <property type="taxonomic scope" value="Eukaryota"/>
</dbReference>
<keyword evidence="4 6" id="KW-1133">Transmembrane helix</keyword>
<evidence type="ECO:0000256" key="3">
    <source>
        <dbReference type="ARBA" id="ARBA00022692"/>
    </source>
</evidence>
<name>T1FZG6_HELRO</name>
<keyword evidence="5 6" id="KW-0472">Membrane</keyword>
<dbReference type="SMART" id="SM01077">
    <property type="entry name" value="Cg6151-P"/>
    <property type="match status" value="1"/>
</dbReference>
<dbReference type="RefSeq" id="XP_009025249.1">
    <property type="nucleotide sequence ID" value="XM_009027001.1"/>
</dbReference>
<dbReference type="Pfam" id="PF10233">
    <property type="entry name" value="Cg6151-P"/>
    <property type="match status" value="1"/>
</dbReference>
<dbReference type="HOGENOM" id="CLU_2173710_0_0_1"/>
<dbReference type="PANTHER" id="PTHR13314:SF2">
    <property type="entry name" value="CALCIUM CHANNEL FLOWER HOMOLOG"/>
    <property type="match status" value="1"/>
</dbReference>
<evidence type="ECO:0000256" key="6">
    <source>
        <dbReference type="SAM" id="Phobius"/>
    </source>
</evidence>
<evidence type="ECO:0000313" key="7">
    <source>
        <dbReference type="EMBL" id="ESN96068.1"/>
    </source>
</evidence>
<comment type="similarity">
    <text evidence="2">Belongs to the calcium channel flower family.</text>
</comment>